<dbReference type="Proteomes" id="UP000019116">
    <property type="component" value="Chromosome 5D"/>
</dbReference>
<dbReference type="InterPro" id="IPR046533">
    <property type="entry name" value="DUF6598"/>
</dbReference>
<dbReference type="OMA" id="ENDWADI"/>
<name>A0A3B6N240_WHEAT</name>
<organism evidence="3">
    <name type="scientific">Triticum aestivum</name>
    <name type="common">Wheat</name>
    <dbReference type="NCBI Taxonomy" id="4565"/>
    <lineage>
        <taxon>Eukaryota</taxon>
        <taxon>Viridiplantae</taxon>
        <taxon>Streptophyta</taxon>
        <taxon>Embryophyta</taxon>
        <taxon>Tracheophyta</taxon>
        <taxon>Spermatophyta</taxon>
        <taxon>Magnoliopsida</taxon>
        <taxon>Liliopsida</taxon>
        <taxon>Poales</taxon>
        <taxon>Poaceae</taxon>
        <taxon>BOP clade</taxon>
        <taxon>Pooideae</taxon>
        <taxon>Triticodae</taxon>
        <taxon>Triticeae</taxon>
        <taxon>Triticinae</taxon>
        <taxon>Triticum</taxon>
    </lineage>
</organism>
<dbReference type="PANTHER" id="PTHR33453:SF38">
    <property type="entry name" value="DUF6598 DOMAIN-CONTAINING PROTEIN"/>
    <property type="match status" value="1"/>
</dbReference>
<dbReference type="GO" id="GO:0030598">
    <property type="term" value="F:rRNA N-glycosylase activity"/>
    <property type="evidence" value="ECO:0007669"/>
    <property type="project" value="UniProtKB-EC"/>
</dbReference>
<keyword evidence="1" id="KW-0378">Hydrolase</keyword>
<sequence length="546" mass="59765">MDPPSFDMSMKEAERSFRQFITDVRAMLRDPARPFVVQDGAGRLPAQEDIPTRFLDLVLRTDEHAITLRLRMDNLYVVGFRNGVVEDPATTWFEFRLEDGRQRVITDSTLLGFGGNYQGAGLGTLDENVQVGRDVVVSAINTLATHGNNGSTIDDASLKVFLRTLIIHFIETLRLNGVVERVAGLMAHPEDPAPPSTSHENNLLGPVAYHLIQNWSRISTDLLLAANDSQQPTVTDALARRFQSLAAAGIHNYLEAAQALGLVLLKTHGARRQRRSLEDNPDHVVAGLTLVEVIEVIVRRIDDESPGDLYGSITVDDGVGSEQVFSRDRNDIQSVSPGEQAQLTGPARAISGYDDFALNFNLMDRDSDLSPDDHVSNGALLWNSRMATNEEYDAIHSRIIHGVDGHVELRFVAMTDAAVAKVEVVVLDSSEDALDVYGTVTATTSLEDGTQVAIKLFDVTPEHSVAVGRGSAVPLHRKVVAVPLCSSLQLGFSLQDWNHLSANEQIADGTVTFETARLTGEDRGEVGGNNGRNRISVQLTWSTWFD</sequence>
<reference evidence="3" key="2">
    <citation type="submission" date="2018-10" db="UniProtKB">
        <authorList>
            <consortium name="EnsemblPlants"/>
        </authorList>
    </citation>
    <scope>IDENTIFICATION</scope>
</reference>
<proteinExistence type="inferred from homology"/>
<dbReference type="InterPro" id="IPR017989">
    <property type="entry name" value="Ribosome_inactivat_1/2"/>
</dbReference>
<dbReference type="Gramene" id="TraesARI5D03G03184320.1">
    <property type="protein sequence ID" value="TraesARI5D03G03184320.1"/>
    <property type="gene ID" value="TraesARI5D03G03184320"/>
</dbReference>
<dbReference type="Gramene" id="TraesCS5D02G567200.1">
    <property type="protein sequence ID" value="TraesCS5D02G567200.1"/>
    <property type="gene ID" value="TraesCS5D02G567200"/>
</dbReference>
<evidence type="ECO:0000259" key="2">
    <source>
        <dbReference type="Pfam" id="PF20241"/>
    </source>
</evidence>
<keyword evidence="1" id="KW-0652">Protein synthesis inhibitor</keyword>
<dbReference type="SUPFAM" id="SSF56371">
    <property type="entry name" value="Ribosome inactivating proteins (RIP)"/>
    <property type="match status" value="1"/>
</dbReference>
<dbReference type="InterPro" id="IPR001574">
    <property type="entry name" value="Ribosome_inactivat_prot"/>
</dbReference>
<dbReference type="Gramene" id="TraesJUL5D03G03255860.1">
    <property type="protein sequence ID" value="TraesJUL5D03G03255860.1"/>
    <property type="gene ID" value="TraesJUL5D03G03255860"/>
</dbReference>
<dbReference type="PRINTS" id="PR00396">
    <property type="entry name" value="SHIGARICIN"/>
</dbReference>
<dbReference type="OrthoDB" id="618095at2759"/>
<dbReference type="Pfam" id="PF00161">
    <property type="entry name" value="RIP"/>
    <property type="match status" value="1"/>
</dbReference>
<dbReference type="EnsemblPlants" id="TraesCS5D02G567200.1">
    <property type="protein sequence ID" value="TraesCS5D02G567200.1"/>
    <property type="gene ID" value="TraesCS5D02G567200"/>
</dbReference>
<accession>A0A3B6N240</accession>
<comment type="catalytic activity">
    <reaction evidence="1">
        <text>Endohydrolysis of the N-glycosidic bond at one specific adenosine on the 28S rRNA.</text>
        <dbReference type="EC" id="3.2.2.22"/>
    </reaction>
</comment>
<dbReference type="Gramene" id="TraesNOR5D03G03263910.1">
    <property type="protein sequence ID" value="TraesNOR5D03G03263910.1"/>
    <property type="gene ID" value="TraesNOR5D03G03263910"/>
</dbReference>
<keyword evidence="1" id="KW-0611">Plant defense</keyword>
<evidence type="ECO:0000256" key="1">
    <source>
        <dbReference type="RuleBase" id="RU004915"/>
    </source>
</evidence>
<dbReference type="Gramene" id="TraesLDM5D03G03238850.1">
    <property type="protein sequence ID" value="TraesLDM5D03G03238850.1"/>
    <property type="gene ID" value="TraesLDM5D03G03238850"/>
</dbReference>
<dbReference type="Pfam" id="PF20241">
    <property type="entry name" value="DUF6598"/>
    <property type="match status" value="1"/>
</dbReference>
<evidence type="ECO:0000313" key="4">
    <source>
        <dbReference type="Proteomes" id="UP000019116"/>
    </source>
</evidence>
<dbReference type="STRING" id="4565.A0A3B6N240"/>
<comment type="similarity">
    <text evidence="1">Belongs to the ribosome-inactivating protein family.</text>
</comment>
<dbReference type="Gramene" id="TraesSYM5D03G03171240.1">
    <property type="protein sequence ID" value="TraesSYM5D03G03171240.1"/>
    <property type="gene ID" value="TraesSYM5D03G03171240"/>
</dbReference>
<dbReference type="Gramene" id="TraesSTA5D03G03221280.1">
    <property type="protein sequence ID" value="TraesSTA5D03G03221280.1"/>
    <property type="gene ID" value="TraesSTA5D03G03221280"/>
</dbReference>
<protein>
    <submittedName>
        <fullName evidence="3">rRNA N-glycosidase</fullName>
    </submittedName>
</protein>
<evidence type="ECO:0000313" key="3">
    <source>
        <dbReference type="EnsemblPlants" id="TraesCS5D02G567200.1"/>
    </source>
</evidence>
<reference evidence="3" key="1">
    <citation type="submission" date="2018-08" db="EMBL/GenBank/DDBJ databases">
        <authorList>
            <person name="Rossello M."/>
        </authorList>
    </citation>
    <scope>NUCLEOTIDE SEQUENCE [LARGE SCALE GENOMIC DNA]</scope>
    <source>
        <strain evidence="3">cv. Chinese Spring</strain>
    </source>
</reference>
<dbReference type="GO" id="GO:0017148">
    <property type="term" value="P:negative regulation of translation"/>
    <property type="evidence" value="ECO:0007669"/>
    <property type="project" value="UniProtKB-KW"/>
</dbReference>
<keyword evidence="1" id="KW-0800">Toxin</keyword>
<dbReference type="InterPro" id="IPR036041">
    <property type="entry name" value="Ribosome-inact_prot_sf"/>
</dbReference>
<dbReference type="Gramene" id="TraesJAG5D03G03227590.1">
    <property type="protein sequence ID" value="TraesJAG5D03G03227590.1"/>
    <property type="gene ID" value="TraesJAG5D03G03227590"/>
</dbReference>
<dbReference type="Gramene" id="TraesWEE_scaffold_114017_01G000100.1">
    <property type="protein sequence ID" value="TraesWEE_scaffold_114017_01G000100.1"/>
    <property type="gene ID" value="TraesWEE_scaffold_114017_01G000100"/>
</dbReference>
<dbReference type="Gramene" id="TraesCS5D03G1204800.1">
    <property type="protein sequence ID" value="TraesCS5D03G1204800.1.CDS"/>
    <property type="gene ID" value="TraesCS5D03G1204800"/>
</dbReference>
<dbReference type="PANTHER" id="PTHR33453">
    <property type="match status" value="1"/>
</dbReference>
<dbReference type="Gene3D" id="3.40.420.10">
    <property type="entry name" value="Ricin (A subunit), domain 1"/>
    <property type="match status" value="1"/>
</dbReference>
<dbReference type="GO" id="GO:0090729">
    <property type="term" value="F:toxin activity"/>
    <property type="evidence" value="ECO:0007669"/>
    <property type="project" value="UniProtKB-KW"/>
</dbReference>
<dbReference type="Gramene" id="TraesRN5D0101242800.1">
    <property type="protein sequence ID" value="TraesRN5D0101242800.1"/>
    <property type="gene ID" value="TraesRN5D0101242800"/>
</dbReference>
<keyword evidence="4" id="KW-1185">Reference proteome</keyword>
<dbReference type="Gramene" id="TraesCLE_scaffold_035899_01G000100.1">
    <property type="protein sequence ID" value="TraesCLE_scaffold_035899_01G000100.1"/>
    <property type="gene ID" value="TraesCLE_scaffold_035899_01G000100"/>
</dbReference>
<dbReference type="GO" id="GO:0006952">
    <property type="term" value="P:defense response"/>
    <property type="evidence" value="ECO:0007669"/>
    <property type="project" value="UniProtKB-KW"/>
</dbReference>
<feature type="domain" description="DUF6598" evidence="2">
    <location>
        <begin position="290"/>
        <end position="537"/>
    </location>
</feature>
<dbReference type="Gramene" id="TraesMAC5D03G03229600.1">
    <property type="protein sequence ID" value="TraesMAC5D03G03229600.1"/>
    <property type="gene ID" value="TraesMAC5D03G03229600"/>
</dbReference>
<dbReference type="Gramene" id="TraesCAD_scaffold_111046_01G000100.1">
    <property type="protein sequence ID" value="TraesCAD_scaffold_111046_01G000100.1"/>
    <property type="gene ID" value="TraesCAD_scaffold_111046_01G000100"/>
</dbReference>
<dbReference type="SMR" id="A0A3B6N240"/>
<dbReference type="Gramene" id="TraesROB_scaffold_036500_01G000100.1">
    <property type="protein sequence ID" value="TraesROB_scaffold_036500_01G000100.1"/>
    <property type="gene ID" value="TraesROB_scaffold_036500_01G000100"/>
</dbReference>
<dbReference type="InterPro" id="IPR016138">
    <property type="entry name" value="Ribosome_inactivat_prot_sub1"/>
</dbReference>
<dbReference type="Gramene" id="TraesLAC5D03G03185960.1">
    <property type="protein sequence ID" value="TraesLAC5D03G03185960.1"/>
    <property type="gene ID" value="TraesLAC5D03G03185960"/>
</dbReference>
<dbReference type="AlphaFoldDB" id="A0A3B6N240"/>